<dbReference type="OrthoDB" id="4371474at2"/>
<dbReference type="STRING" id="1440774.Y900_004675"/>
<dbReference type="eggNOG" id="COG1463">
    <property type="taxonomic scope" value="Bacteria"/>
</dbReference>
<proteinExistence type="predicted"/>
<sequence>MRAIRNLMSFSALGAIVVCSGAYINSFDLHIGPPDDRTNLSMSVPEVKGIVVGSNVLLRGVPVGKVTAVRSSIRDATIDFYVDRDHRIPVDTNVRLDNLSALGEAYIGLLPQADHGPVLQDGQHIATEAVTVPPSIAELATSVVRVLNQLDPGQLKRTLAEADAALPDPQQVLPNLARASLLLRNMTEGMDGRGQEVLDNAQALLQNAGWVGPTLTEMGPSVRAAGRGVSGTFVGMMRTVVSNNPTNIRLFQDFLARIQKFLDTRSPDIKVLAQALTPQFTGIGGALMNFDTGQILSNALSGIPEEGAITLHVTVPDP</sequence>
<gene>
    <name evidence="2" type="ORF">Y900_004675</name>
</gene>
<comment type="caution">
    <text evidence="2">The sequence shown here is derived from an EMBL/GenBank/DDBJ whole genome shotgun (WGS) entry which is preliminary data.</text>
</comment>
<dbReference type="RefSeq" id="WP_036339531.1">
    <property type="nucleotide sequence ID" value="NZ_JALN02000001.1"/>
</dbReference>
<dbReference type="PANTHER" id="PTHR33371:SF16">
    <property type="entry name" value="MCE-FAMILY PROTEIN MCE3F"/>
    <property type="match status" value="1"/>
</dbReference>
<dbReference type="Pfam" id="PF02470">
    <property type="entry name" value="MlaD"/>
    <property type="match status" value="1"/>
</dbReference>
<protein>
    <submittedName>
        <fullName evidence="2">Mammalian cell entry protein</fullName>
    </submittedName>
</protein>
<feature type="domain" description="Mce/MlaD" evidence="1">
    <location>
        <begin position="40"/>
        <end position="111"/>
    </location>
</feature>
<evidence type="ECO:0000259" key="1">
    <source>
        <dbReference type="Pfam" id="PF02470"/>
    </source>
</evidence>
<evidence type="ECO:0000313" key="3">
    <source>
        <dbReference type="Proteomes" id="UP000022835"/>
    </source>
</evidence>
<organism evidence="2 3">
    <name type="scientific">Mycolicibacterium aromaticivorans JS19b1 = JCM 16368</name>
    <dbReference type="NCBI Taxonomy" id="1440774"/>
    <lineage>
        <taxon>Bacteria</taxon>
        <taxon>Bacillati</taxon>
        <taxon>Actinomycetota</taxon>
        <taxon>Actinomycetes</taxon>
        <taxon>Mycobacteriales</taxon>
        <taxon>Mycobacteriaceae</taxon>
        <taxon>Mycolicibacterium</taxon>
    </lineage>
</organism>
<reference evidence="2" key="1">
    <citation type="submission" date="2014-05" db="EMBL/GenBank/DDBJ databases">
        <title>Genome sequence of Mycobacterium aromaticivorans strain JS19b1T (= DSM 45407T).</title>
        <authorList>
            <person name="Kwak Y."/>
            <person name="Park G.-S."/>
            <person name="Li Q.X."/>
            <person name="Lee S.-E."/>
            <person name="Shin J.-H."/>
        </authorList>
    </citation>
    <scope>NUCLEOTIDE SEQUENCE [LARGE SCALE GENOMIC DNA]</scope>
    <source>
        <strain evidence="2">JS19b1</strain>
    </source>
</reference>
<name>A0A064CHP1_9MYCO</name>
<dbReference type="AlphaFoldDB" id="A0A064CHP1"/>
<evidence type="ECO:0000313" key="2">
    <source>
        <dbReference type="EMBL" id="KDE98253.1"/>
    </source>
</evidence>
<dbReference type="InterPro" id="IPR052336">
    <property type="entry name" value="MlaD_Phospholipid_Transporter"/>
</dbReference>
<dbReference type="GO" id="GO:0005576">
    <property type="term" value="C:extracellular region"/>
    <property type="evidence" value="ECO:0007669"/>
    <property type="project" value="TreeGrafter"/>
</dbReference>
<dbReference type="EMBL" id="JALN02000001">
    <property type="protein sequence ID" value="KDE98253.1"/>
    <property type="molecule type" value="Genomic_DNA"/>
</dbReference>
<dbReference type="PANTHER" id="PTHR33371">
    <property type="entry name" value="INTERMEMBRANE PHOSPHOLIPID TRANSPORT SYSTEM BINDING PROTEIN MLAD-RELATED"/>
    <property type="match status" value="1"/>
</dbReference>
<dbReference type="InterPro" id="IPR003399">
    <property type="entry name" value="Mce/MlaD"/>
</dbReference>
<dbReference type="Proteomes" id="UP000022835">
    <property type="component" value="Unassembled WGS sequence"/>
</dbReference>
<keyword evidence="3" id="KW-1185">Reference proteome</keyword>
<accession>A0A064CHP1</accession>